<dbReference type="SUPFAM" id="SSF47616">
    <property type="entry name" value="GST C-terminal domain-like"/>
    <property type="match status" value="1"/>
</dbReference>
<keyword evidence="4" id="KW-1185">Reference proteome</keyword>
<dbReference type="SFLD" id="SFLDG01150">
    <property type="entry name" value="Main.1:_Beta-like"/>
    <property type="match status" value="1"/>
</dbReference>
<dbReference type="Gene3D" id="3.40.30.10">
    <property type="entry name" value="Glutaredoxin"/>
    <property type="match status" value="1"/>
</dbReference>
<evidence type="ECO:0000259" key="2">
    <source>
        <dbReference type="PROSITE" id="PS50405"/>
    </source>
</evidence>
<dbReference type="InterPro" id="IPR036249">
    <property type="entry name" value="Thioredoxin-like_sf"/>
</dbReference>
<feature type="domain" description="GST N-terminal" evidence="1">
    <location>
        <begin position="8"/>
        <end position="90"/>
    </location>
</feature>
<dbReference type="Pfam" id="PF13409">
    <property type="entry name" value="GST_N_2"/>
    <property type="match status" value="1"/>
</dbReference>
<dbReference type="PANTHER" id="PTHR44051">
    <property type="entry name" value="GLUTATHIONE S-TRANSFERASE-RELATED"/>
    <property type="match status" value="1"/>
</dbReference>
<evidence type="ECO:0000259" key="1">
    <source>
        <dbReference type="PROSITE" id="PS50404"/>
    </source>
</evidence>
<dbReference type="AlphaFoldDB" id="A0A557R2H6"/>
<dbReference type="InterPro" id="IPR004045">
    <property type="entry name" value="Glutathione_S-Trfase_N"/>
</dbReference>
<protein>
    <submittedName>
        <fullName evidence="3">Glutathione S-transferase family protein</fullName>
    </submittedName>
</protein>
<dbReference type="OrthoDB" id="9797500at2"/>
<dbReference type="PROSITE" id="PS50404">
    <property type="entry name" value="GST_NTER"/>
    <property type="match status" value="1"/>
</dbReference>
<accession>A0A557R2H6</accession>
<dbReference type="InterPro" id="IPR010987">
    <property type="entry name" value="Glutathione-S-Trfase_C-like"/>
</dbReference>
<sequence>MHRSSMENKMLTVYGCPNSRSLRAVWALEEAGADYDYVFVDLFKGAGRAPDFLAINPGGKVPALRLEDGSIVTETGAIALWAAERFPASGLLPADASERAQAYRWLCFGLTELDQALWTIAKHRFALPEKRRVPAIEDTARWEFEKAAALLSARLEAWSWLAGAHFSIADIIASHCLAWAKSAKLSLEGTTLPAYLERCLARPAAQRALAREAAAKGKTQ</sequence>
<dbReference type="PANTHER" id="PTHR44051:SF8">
    <property type="entry name" value="GLUTATHIONE S-TRANSFERASE GSTA"/>
    <property type="match status" value="1"/>
</dbReference>
<dbReference type="PROSITE" id="PS50405">
    <property type="entry name" value="GST_CTER"/>
    <property type="match status" value="1"/>
</dbReference>
<comment type="caution">
    <text evidence="3">The sequence shown here is derived from an EMBL/GenBank/DDBJ whole genome shotgun (WGS) entry which is preliminary data.</text>
</comment>
<evidence type="ECO:0000313" key="3">
    <source>
        <dbReference type="EMBL" id="TVO59344.1"/>
    </source>
</evidence>
<organism evidence="3 4">
    <name type="scientific">Denitromonas halophila</name>
    <dbReference type="NCBI Taxonomy" id="1629404"/>
    <lineage>
        <taxon>Bacteria</taxon>
        <taxon>Pseudomonadati</taxon>
        <taxon>Pseudomonadota</taxon>
        <taxon>Betaproteobacteria</taxon>
        <taxon>Rhodocyclales</taxon>
        <taxon>Zoogloeaceae</taxon>
        <taxon>Denitromonas</taxon>
    </lineage>
</organism>
<gene>
    <name evidence="3" type="ORF">FHP91_01110</name>
</gene>
<name>A0A557R2H6_9RHOO</name>
<proteinExistence type="predicted"/>
<dbReference type="Proteomes" id="UP000319502">
    <property type="component" value="Unassembled WGS sequence"/>
</dbReference>
<dbReference type="SFLD" id="SFLDS00019">
    <property type="entry name" value="Glutathione_Transferase_(cytos"/>
    <property type="match status" value="1"/>
</dbReference>
<dbReference type="Gene3D" id="1.20.1050.10">
    <property type="match status" value="1"/>
</dbReference>
<dbReference type="Pfam" id="PF00043">
    <property type="entry name" value="GST_C"/>
    <property type="match status" value="1"/>
</dbReference>
<keyword evidence="3" id="KW-0808">Transferase</keyword>
<evidence type="ECO:0000313" key="4">
    <source>
        <dbReference type="Proteomes" id="UP000319502"/>
    </source>
</evidence>
<dbReference type="InterPro" id="IPR004046">
    <property type="entry name" value="GST_C"/>
</dbReference>
<dbReference type="GO" id="GO:0016740">
    <property type="term" value="F:transferase activity"/>
    <property type="evidence" value="ECO:0007669"/>
    <property type="project" value="UniProtKB-KW"/>
</dbReference>
<feature type="domain" description="GST C-terminal" evidence="2">
    <location>
        <begin position="95"/>
        <end position="220"/>
    </location>
</feature>
<dbReference type="InterPro" id="IPR036282">
    <property type="entry name" value="Glutathione-S-Trfase_C_sf"/>
</dbReference>
<dbReference type="SFLD" id="SFLDG00358">
    <property type="entry name" value="Main_(cytGST)"/>
    <property type="match status" value="1"/>
</dbReference>
<dbReference type="InterPro" id="IPR040079">
    <property type="entry name" value="Glutathione_S-Trfase"/>
</dbReference>
<dbReference type="EMBL" id="VMNK01000002">
    <property type="protein sequence ID" value="TVO59344.1"/>
    <property type="molecule type" value="Genomic_DNA"/>
</dbReference>
<dbReference type="SUPFAM" id="SSF52833">
    <property type="entry name" value="Thioredoxin-like"/>
    <property type="match status" value="1"/>
</dbReference>
<reference evidence="3 4" key="1">
    <citation type="submission" date="2019-07" db="EMBL/GenBank/DDBJ databases">
        <title>The pathways for chlorine oxyanion respiration interact through the shared metabolite chlorate.</title>
        <authorList>
            <person name="Barnum T.P."/>
            <person name="Cheng Y."/>
            <person name="Hill K.A."/>
            <person name="Lucas L.N."/>
            <person name="Carlson H.K."/>
            <person name="Coates J.D."/>
        </authorList>
    </citation>
    <scope>NUCLEOTIDE SEQUENCE [LARGE SCALE GENOMIC DNA]</scope>
    <source>
        <strain evidence="3 4">SFB-3</strain>
    </source>
</reference>
<dbReference type="CDD" id="cd03046">
    <property type="entry name" value="GST_N_GTT1_like"/>
    <property type="match status" value="1"/>
</dbReference>